<organism evidence="2 3">
    <name type="scientific">Candidatus Uhrbacteria bacterium CG_4_9_14_3_um_filter_50_9</name>
    <dbReference type="NCBI Taxonomy" id="1975035"/>
    <lineage>
        <taxon>Bacteria</taxon>
        <taxon>Candidatus Uhriibacteriota</taxon>
    </lineage>
</organism>
<dbReference type="PANTHER" id="PTHR39664">
    <property type="match status" value="1"/>
</dbReference>
<feature type="domain" description="PIN" evidence="1">
    <location>
        <begin position="4"/>
        <end position="125"/>
    </location>
</feature>
<comment type="caution">
    <text evidence="2">The sequence shown here is derived from an EMBL/GenBank/DDBJ whole genome shotgun (WGS) entry which is preliminary data.</text>
</comment>
<accession>A0A2M7XB06</accession>
<gene>
    <name evidence="2" type="ORF">CO174_05225</name>
</gene>
<dbReference type="Proteomes" id="UP000229385">
    <property type="component" value="Unassembled WGS sequence"/>
</dbReference>
<protein>
    <recommendedName>
        <fullName evidence="1">PIN domain-containing protein</fullName>
    </recommendedName>
</protein>
<dbReference type="EMBL" id="PFWU01000052">
    <property type="protein sequence ID" value="PJA45057.1"/>
    <property type="molecule type" value="Genomic_DNA"/>
</dbReference>
<evidence type="ECO:0000313" key="3">
    <source>
        <dbReference type="Proteomes" id="UP000229385"/>
    </source>
</evidence>
<dbReference type="AlphaFoldDB" id="A0A2M7XB06"/>
<dbReference type="Gene3D" id="3.40.50.1010">
    <property type="entry name" value="5'-nuclease"/>
    <property type="match status" value="1"/>
</dbReference>
<evidence type="ECO:0000313" key="2">
    <source>
        <dbReference type="EMBL" id="PJA45057.1"/>
    </source>
</evidence>
<reference evidence="3" key="1">
    <citation type="submission" date="2017-09" db="EMBL/GenBank/DDBJ databases">
        <title>Depth-based differentiation of microbial function through sediment-hosted aquifers and enrichment of novel symbionts in the deep terrestrial subsurface.</title>
        <authorList>
            <person name="Probst A.J."/>
            <person name="Ladd B."/>
            <person name="Jarett J.K."/>
            <person name="Geller-Mcgrath D.E."/>
            <person name="Sieber C.M.K."/>
            <person name="Emerson J.B."/>
            <person name="Anantharaman K."/>
            <person name="Thomas B.C."/>
            <person name="Malmstrom R."/>
            <person name="Stieglmeier M."/>
            <person name="Klingl A."/>
            <person name="Woyke T."/>
            <person name="Ryan C.M."/>
            <person name="Banfield J.F."/>
        </authorList>
    </citation>
    <scope>NUCLEOTIDE SEQUENCE [LARGE SCALE GENOMIC DNA]</scope>
</reference>
<dbReference type="Pfam" id="PF01850">
    <property type="entry name" value="PIN"/>
    <property type="match status" value="1"/>
</dbReference>
<dbReference type="PANTHER" id="PTHR39664:SF2">
    <property type="entry name" value="NUCLEIC ACID-BINDING PROTEIN, CONTAINING PIN DOMAIN-RELATED"/>
    <property type="match status" value="1"/>
</dbReference>
<proteinExistence type="predicted"/>
<name>A0A2M7XB06_9BACT</name>
<evidence type="ECO:0000259" key="1">
    <source>
        <dbReference type="Pfam" id="PF01850"/>
    </source>
</evidence>
<dbReference type="InterPro" id="IPR002716">
    <property type="entry name" value="PIN_dom"/>
</dbReference>
<dbReference type="SUPFAM" id="SSF88723">
    <property type="entry name" value="PIN domain-like"/>
    <property type="match status" value="1"/>
</dbReference>
<dbReference type="InterPro" id="IPR029060">
    <property type="entry name" value="PIN-like_dom_sf"/>
</dbReference>
<sequence>MTSILDTNVLLRFLVGDHKKQKDQAITWFKEAANGERVIVVKPLVIAEAVFVLESFYKHSREDIVSSMLPLLAMPVLDVEERDVLVHLWDEFLSGLHFVDAYLLTAAKRTDQTLLSFDKQLIRRAHS</sequence>